<evidence type="ECO:0000313" key="1">
    <source>
        <dbReference type="EMBL" id="OAG15521.1"/>
    </source>
</evidence>
<name>A0A177D875_ALTAL</name>
<dbReference type="KEGG" id="aalt:CC77DRAFT_448343"/>
<organism evidence="1 2">
    <name type="scientific">Alternaria alternata</name>
    <name type="common">Alternaria rot fungus</name>
    <name type="synonym">Torula alternata</name>
    <dbReference type="NCBI Taxonomy" id="5599"/>
    <lineage>
        <taxon>Eukaryota</taxon>
        <taxon>Fungi</taxon>
        <taxon>Dikarya</taxon>
        <taxon>Ascomycota</taxon>
        <taxon>Pezizomycotina</taxon>
        <taxon>Dothideomycetes</taxon>
        <taxon>Pleosporomycetidae</taxon>
        <taxon>Pleosporales</taxon>
        <taxon>Pleosporineae</taxon>
        <taxon>Pleosporaceae</taxon>
        <taxon>Alternaria</taxon>
        <taxon>Alternaria sect. Alternaria</taxon>
        <taxon>Alternaria alternata complex</taxon>
    </lineage>
</organism>
<dbReference type="GeneID" id="29117320"/>
<accession>A0A177D875</accession>
<protein>
    <submittedName>
        <fullName evidence="1">Uncharacterized protein</fullName>
    </submittedName>
</protein>
<keyword evidence="2" id="KW-1185">Reference proteome</keyword>
<dbReference type="VEuPathDB" id="FungiDB:CC77DRAFT_448343"/>
<dbReference type="RefSeq" id="XP_018380942.1">
    <property type="nucleotide sequence ID" value="XM_018531726.1"/>
</dbReference>
<reference evidence="1 2" key="1">
    <citation type="submission" date="2016-05" db="EMBL/GenBank/DDBJ databases">
        <title>Comparative analysis of secretome profiles of manganese(II)-oxidizing ascomycete fungi.</title>
        <authorList>
            <consortium name="DOE Joint Genome Institute"/>
            <person name="Zeiner C.A."/>
            <person name="Purvine S.O."/>
            <person name="Zink E.M."/>
            <person name="Wu S."/>
            <person name="Pasa-Tolic L."/>
            <person name="Chaput D.L."/>
            <person name="Haridas S."/>
            <person name="Grigoriev I.V."/>
            <person name="Santelli C.M."/>
            <person name="Hansel C.M."/>
        </authorList>
    </citation>
    <scope>NUCLEOTIDE SEQUENCE [LARGE SCALE GENOMIC DNA]</scope>
    <source>
        <strain evidence="1 2">SRC1lrK2f</strain>
    </source>
</reference>
<evidence type="ECO:0000313" key="2">
    <source>
        <dbReference type="Proteomes" id="UP000077248"/>
    </source>
</evidence>
<gene>
    <name evidence="1" type="ORF">CC77DRAFT_448343</name>
</gene>
<sequence length="156" mass="17440">MEGALQRPFHQTWVRGPDVAGIHFLASTLRKTHFCGHLAVNYVPSIAKRWLSAATHASTGALLCHSNLVLGNRRTIFINYLAPFPPELAMVPNGAMFQIVPCGSGTVRPRFTEQRSRWTDTLPLLRYMHLEDRSILFRRFSTAIVILPTQNATASA</sequence>
<dbReference type="Proteomes" id="UP000077248">
    <property type="component" value="Unassembled WGS sequence"/>
</dbReference>
<dbReference type="EMBL" id="KV441493">
    <property type="protein sequence ID" value="OAG15521.1"/>
    <property type="molecule type" value="Genomic_DNA"/>
</dbReference>
<proteinExistence type="predicted"/>
<dbReference type="AlphaFoldDB" id="A0A177D875"/>